<dbReference type="Proteomes" id="UP000770661">
    <property type="component" value="Unassembled WGS sequence"/>
</dbReference>
<dbReference type="GO" id="GO:0031594">
    <property type="term" value="C:neuromuscular junction"/>
    <property type="evidence" value="ECO:0007669"/>
    <property type="project" value="TreeGrafter"/>
</dbReference>
<dbReference type="CDD" id="cd06724">
    <property type="entry name" value="PDZ2_Dlg1-2-4-like"/>
    <property type="match status" value="1"/>
</dbReference>
<evidence type="ECO:0000313" key="5">
    <source>
        <dbReference type="EMBL" id="KAG0711070.1"/>
    </source>
</evidence>
<dbReference type="GO" id="GO:0045197">
    <property type="term" value="P:establishment or maintenance of epithelial cell apical/basal polarity"/>
    <property type="evidence" value="ECO:0007669"/>
    <property type="project" value="TreeGrafter"/>
</dbReference>
<feature type="compositionally biased region" description="Basic and acidic residues" evidence="3">
    <location>
        <begin position="24"/>
        <end position="39"/>
    </location>
</feature>
<feature type="domain" description="PDZ" evidence="4">
    <location>
        <begin position="191"/>
        <end position="278"/>
    </location>
</feature>
<dbReference type="OrthoDB" id="78824at2759"/>
<dbReference type="PANTHER" id="PTHR23119">
    <property type="entry name" value="DISCS LARGE"/>
    <property type="match status" value="1"/>
</dbReference>
<keyword evidence="6" id="KW-1185">Reference proteome</keyword>
<reference evidence="5" key="1">
    <citation type="submission" date="2020-07" db="EMBL/GenBank/DDBJ databases">
        <title>The High-quality genome of the commercially important snow crab, Chionoecetes opilio.</title>
        <authorList>
            <person name="Jeong J.-H."/>
            <person name="Ryu S."/>
        </authorList>
    </citation>
    <scope>NUCLEOTIDE SEQUENCE</scope>
    <source>
        <strain evidence="5">MADBK_172401_WGS</strain>
        <tissue evidence="5">Digestive gland</tissue>
    </source>
</reference>
<proteinExistence type="predicted"/>
<evidence type="ECO:0000256" key="2">
    <source>
        <dbReference type="ARBA" id="ARBA00023136"/>
    </source>
</evidence>
<feature type="region of interest" description="Disordered" evidence="3">
    <location>
        <begin position="383"/>
        <end position="439"/>
    </location>
</feature>
<dbReference type="GO" id="GO:0098839">
    <property type="term" value="C:postsynaptic density membrane"/>
    <property type="evidence" value="ECO:0007669"/>
    <property type="project" value="TreeGrafter"/>
</dbReference>
<dbReference type="SUPFAM" id="SSF50156">
    <property type="entry name" value="PDZ domain-like"/>
    <property type="match status" value="2"/>
</dbReference>
<protein>
    <submittedName>
        <fullName evidence="5">Disks large 1</fullName>
    </submittedName>
</protein>
<evidence type="ECO:0000256" key="3">
    <source>
        <dbReference type="SAM" id="MobiDB-lite"/>
    </source>
</evidence>
<dbReference type="EMBL" id="JACEEZ010023634">
    <property type="protein sequence ID" value="KAG0711070.1"/>
    <property type="molecule type" value="Genomic_DNA"/>
</dbReference>
<comment type="subcellular location">
    <subcellularLocation>
        <location evidence="1">Membrane</location>
    </subcellularLocation>
</comment>
<organism evidence="5 6">
    <name type="scientific">Chionoecetes opilio</name>
    <name type="common">Atlantic snow crab</name>
    <name type="synonym">Cancer opilio</name>
    <dbReference type="NCBI Taxonomy" id="41210"/>
    <lineage>
        <taxon>Eukaryota</taxon>
        <taxon>Metazoa</taxon>
        <taxon>Ecdysozoa</taxon>
        <taxon>Arthropoda</taxon>
        <taxon>Crustacea</taxon>
        <taxon>Multicrustacea</taxon>
        <taxon>Malacostraca</taxon>
        <taxon>Eumalacostraca</taxon>
        <taxon>Eucarida</taxon>
        <taxon>Decapoda</taxon>
        <taxon>Pleocyemata</taxon>
        <taxon>Brachyura</taxon>
        <taxon>Eubrachyura</taxon>
        <taxon>Majoidea</taxon>
        <taxon>Majidae</taxon>
        <taxon>Chionoecetes</taxon>
    </lineage>
</organism>
<feature type="domain" description="PDZ" evidence="4">
    <location>
        <begin position="287"/>
        <end position="379"/>
    </location>
</feature>
<accession>A0A8J4XPF3</accession>
<dbReference type="GO" id="GO:0016323">
    <property type="term" value="C:basolateral plasma membrane"/>
    <property type="evidence" value="ECO:0007669"/>
    <property type="project" value="TreeGrafter"/>
</dbReference>
<feature type="region of interest" description="Disordered" evidence="3">
    <location>
        <begin position="1"/>
        <end position="166"/>
    </location>
</feature>
<dbReference type="SMART" id="SM00228">
    <property type="entry name" value="PDZ"/>
    <property type="match status" value="2"/>
</dbReference>
<evidence type="ECO:0000256" key="1">
    <source>
        <dbReference type="ARBA" id="ARBA00004370"/>
    </source>
</evidence>
<evidence type="ECO:0000259" key="4">
    <source>
        <dbReference type="PROSITE" id="PS50106"/>
    </source>
</evidence>
<comment type="caution">
    <text evidence="5">The sequence shown here is derived from an EMBL/GenBank/DDBJ whole genome shotgun (WGS) entry which is preliminary data.</text>
</comment>
<dbReference type="InterPro" id="IPR050614">
    <property type="entry name" value="Synaptic_Scaffolding_LAP-MAGUK"/>
</dbReference>
<evidence type="ECO:0000313" key="6">
    <source>
        <dbReference type="Proteomes" id="UP000770661"/>
    </source>
</evidence>
<feature type="compositionally biased region" description="Polar residues" evidence="3">
    <location>
        <begin position="383"/>
        <end position="400"/>
    </location>
</feature>
<keyword evidence="2" id="KW-0472">Membrane</keyword>
<feature type="compositionally biased region" description="Basic and acidic residues" evidence="3">
    <location>
        <begin position="46"/>
        <end position="138"/>
    </location>
</feature>
<gene>
    <name evidence="5" type="primary">dlg1_0</name>
    <name evidence="5" type="ORF">GWK47_021490</name>
</gene>
<dbReference type="Gene3D" id="2.30.42.10">
    <property type="match status" value="2"/>
</dbReference>
<feature type="compositionally biased region" description="Pro residues" evidence="3">
    <location>
        <begin position="403"/>
        <end position="412"/>
    </location>
</feature>
<dbReference type="Pfam" id="PF00595">
    <property type="entry name" value="PDZ"/>
    <property type="match status" value="2"/>
</dbReference>
<dbReference type="GO" id="GO:0043113">
    <property type="term" value="P:receptor clustering"/>
    <property type="evidence" value="ECO:0007669"/>
    <property type="project" value="TreeGrafter"/>
</dbReference>
<name>A0A8J4XPF3_CHIOP</name>
<dbReference type="GO" id="GO:0099072">
    <property type="term" value="P:regulation of postsynaptic membrane neurotransmitter receptor levels"/>
    <property type="evidence" value="ECO:0007669"/>
    <property type="project" value="TreeGrafter"/>
</dbReference>
<dbReference type="FunFam" id="2.30.42.10:FF:000004">
    <property type="entry name" value="Disks large homolog 4 isoform 2"/>
    <property type="match status" value="1"/>
</dbReference>
<dbReference type="GO" id="GO:0098609">
    <property type="term" value="P:cell-cell adhesion"/>
    <property type="evidence" value="ECO:0007669"/>
    <property type="project" value="TreeGrafter"/>
</dbReference>
<dbReference type="AlphaFoldDB" id="A0A8J4XPF3"/>
<dbReference type="FunFam" id="2.30.42.10:FF:000002">
    <property type="entry name" value="Disks large homolog 4 isoform 2"/>
    <property type="match status" value="1"/>
</dbReference>
<sequence length="439" mass="48036">MSGRPRRSASSDGGLDDPPIHVILSDRELGRGSREEVRIIKVNHSNRHELRRQGSSEGYAKDTDDRGRRKESHVRELARRGEEVSAFAQEERRLRENGEETQGRKSREGRESRRTKDRSSSKRDKEKRRSYPLDEKSGSRRTRTPRRSRKPSPVRPSSAIPWDNNNDTIIYIVDDPDPPTNGGQDEWENEDIILERGNQGLGFSIAGGTDNPHIGSDTSIYITKLIPGGAASTDGRLQITDVIVSVNDVSVVNVPHAAAVDALKRAGNNVHLQVKRRKRPPNVLLLEVELIKGNKGLGFSIAGGIGNQHIPGDNGIYITKIMEGGAAHVDGRVCVGDKLIAVRETPSGDVNLENVTHEDAVACLKCTTDRVVLVLGKVVTSQTNSAPDVTAHSPQPTHQPDLSLPPPTPPPASLETIHNEHGIDSQSTPDDLISRRHAG</sequence>
<dbReference type="InterPro" id="IPR001478">
    <property type="entry name" value="PDZ"/>
</dbReference>
<feature type="compositionally biased region" description="Basic residues" evidence="3">
    <location>
        <begin position="139"/>
        <end position="152"/>
    </location>
</feature>
<dbReference type="InterPro" id="IPR036034">
    <property type="entry name" value="PDZ_sf"/>
</dbReference>
<dbReference type="PANTHER" id="PTHR23119:SF51">
    <property type="entry name" value="DISKS LARGE 1 TUMOR SUPPRESSOR PROTEIN"/>
    <property type="match status" value="1"/>
</dbReference>
<dbReference type="GO" id="GO:0007268">
    <property type="term" value="P:chemical synaptic transmission"/>
    <property type="evidence" value="ECO:0007669"/>
    <property type="project" value="TreeGrafter"/>
</dbReference>
<dbReference type="GO" id="GO:0043005">
    <property type="term" value="C:neuron projection"/>
    <property type="evidence" value="ECO:0007669"/>
    <property type="project" value="TreeGrafter"/>
</dbReference>
<dbReference type="GO" id="GO:0097120">
    <property type="term" value="P:receptor localization to synapse"/>
    <property type="evidence" value="ECO:0007669"/>
    <property type="project" value="TreeGrafter"/>
</dbReference>
<dbReference type="GO" id="GO:0019901">
    <property type="term" value="F:protein kinase binding"/>
    <property type="evidence" value="ECO:0007669"/>
    <property type="project" value="TreeGrafter"/>
</dbReference>
<dbReference type="PROSITE" id="PS50106">
    <property type="entry name" value="PDZ"/>
    <property type="match status" value="2"/>
</dbReference>